<proteinExistence type="predicted"/>
<name>A0ABW3LQA0_9BACI</name>
<accession>A0ABW3LQA0</accession>
<sequence length="73" mass="8607">MKTPYDSYRNLYPEQFSDSKSITKVDLSKDMFDYYLESLTSRSQENLKTSVGRLQKKKFVRFLLSKQAQLVGE</sequence>
<dbReference type="RefSeq" id="WP_390364830.1">
    <property type="nucleotide sequence ID" value="NZ_JBHTKJ010000074.1"/>
</dbReference>
<evidence type="ECO:0000313" key="2">
    <source>
        <dbReference type="Proteomes" id="UP001597040"/>
    </source>
</evidence>
<evidence type="ECO:0000313" key="1">
    <source>
        <dbReference type="EMBL" id="MFD1040596.1"/>
    </source>
</evidence>
<dbReference type="Proteomes" id="UP001597040">
    <property type="component" value="Unassembled WGS sequence"/>
</dbReference>
<gene>
    <name evidence="1" type="ORF">ACFQ3N_19740</name>
</gene>
<keyword evidence="2" id="KW-1185">Reference proteome</keyword>
<protein>
    <recommendedName>
        <fullName evidence="3">Core-binding (CB) domain-containing protein</fullName>
    </recommendedName>
</protein>
<organism evidence="1 2">
    <name type="scientific">Virgibacillus byunsanensis</name>
    <dbReference type="NCBI Taxonomy" id="570945"/>
    <lineage>
        <taxon>Bacteria</taxon>
        <taxon>Bacillati</taxon>
        <taxon>Bacillota</taxon>
        <taxon>Bacilli</taxon>
        <taxon>Bacillales</taxon>
        <taxon>Bacillaceae</taxon>
        <taxon>Virgibacillus</taxon>
    </lineage>
</organism>
<evidence type="ECO:0008006" key="3">
    <source>
        <dbReference type="Google" id="ProtNLM"/>
    </source>
</evidence>
<comment type="caution">
    <text evidence="1">The sequence shown here is derived from an EMBL/GenBank/DDBJ whole genome shotgun (WGS) entry which is preliminary data.</text>
</comment>
<dbReference type="EMBL" id="JBHTKJ010000074">
    <property type="protein sequence ID" value="MFD1040596.1"/>
    <property type="molecule type" value="Genomic_DNA"/>
</dbReference>
<reference evidence="2" key="1">
    <citation type="journal article" date="2019" name="Int. J. Syst. Evol. Microbiol.">
        <title>The Global Catalogue of Microorganisms (GCM) 10K type strain sequencing project: providing services to taxonomists for standard genome sequencing and annotation.</title>
        <authorList>
            <consortium name="The Broad Institute Genomics Platform"/>
            <consortium name="The Broad Institute Genome Sequencing Center for Infectious Disease"/>
            <person name="Wu L."/>
            <person name="Ma J."/>
        </authorList>
    </citation>
    <scope>NUCLEOTIDE SEQUENCE [LARGE SCALE GENOMIC DNA]</scope>
    <source>
        <strain evidence="2">CCUG 56754</strain>
    </source>
</reference>